<evidence type="ECO:0008006" key="8">
    <source>
        <dbReference type="Google" id="ProtNLM"/>
    </source>
</evidence>
<evidence type="ECO:0000256" key="2">
    <source>
        <dbReference type="ARBA" id="ARBA00023125"/>
    </source>
</evidence>
<dbReference type="PANTHER" id="PTHR45764:SF38">
    <property type="entry name" value="BZIP TRANSCRIPTION FACTOR 44"/>
    <property type="match status" value="1"/>
</dbReference>
<evidence type="ECO:0000313" key="6">
    <source>
        <dbReference type="EMBL" id="EQC30014.1"/>
    </source>
</evidence>
<protein>
    <recommendedName>
        <fullName evidence="8">BZIP domain-containing protein</fullName>
    </recommendedName>
</protein>
<evidence type="ECO:0000256" key="4">
    <source>
        <dbReference type="ARBA" id="ARBA00023242"/>
    </source>
</evidence>
<dbReference type="eggNOG" id="ENOG502RH2G">
    <property type="taxonomic scope" value="Eukaryota"/>
</dbReference>
<sequence>MDPYHNYGHPNQGPPGHPGMNNGAGHPGMPGAGGRPMGMGLPALSQSGMPMMADLGMGFDGSSYMQHGGYMGQGMPSMVPPPMNVALTPVSTTSSQSPMPAATGGAKAKKAPASKKRKAPPSDTQSNPDAPDSPSSATGTGTAADTEEQRKARRREQIAKAARKHRQRQKDELVALREKVKDLKEQIEVLQSSEPSEHDTESGWKQEAEQHAEIRARVDQENEFLRKTLMEQMKFIQRLQDYFTKQPLLNAPSLNKMLTTTPSSAPPAPALMPPPSMPSSSFFQLPTVSFRDSLLKVADEAINVCIESVQYGEQLFKQPKVANMSYLGVTVQYEMNKDHIHIFLRHVLPGANHMAVSDRVWELMTCKNFNQDFGFTEAYEVLDAIDNDTKYIRAILNLTLPSPDKNGATKVKAERLHAVKRRAMANCVYIASRSVPDDPSWPQTPSYIRRHQNIGIMLRDCVEEGRSGTEVMWCIKVHLDQHTDMSVAANTPDTILRNLFEVTPPFFKAILDRVQQS</sequence>
<evidence type="ECO:0000256" key="3">
    <source>
        <dbReference type="ARBA" id="ARBA00023163"/>
    </source>
</evidence>
<dbReference type="GO" id="GO:0003677">
    <property type="term" value="F:DNA binding"/>
    <property type="evidence" value="ECO:0007669"/>
    <property type="project" value="UniProtKB-KW"/>
</dbReference>
<keyword evidence="1" id="KW-0805">Transcription regulation</keyword>
<keyword evidence="4" id="KW-0539">Nucleus</keyword>
<name>T0PWY9_SAPDV</name>
<keyword evidence="2" id="KW-0238">DNA-binding</keyword>
<gene>
    <name evidence="6" type="ORF">SDRG_12294</name>
</gene>
<accession>T0PWY9</accession>
<dbReference type="STRING" id="1156394.T0PWY9"/>
<proteinExistence type="predicted"/>
<dbReference type="GeneID" id="19953021"/>
<dbReference type="InterPro" id="IPR023393">
    <property type="entry name" value="START-like_dom_sf"/>
</dbReference>
<dbReference type="InParanoid" id="T0PWY9"/>
<keyword evidence="3" id="KW-0804">Transcription</keyword>
<reference evidence="6 7" key="1">
    <citation type="submission" date="2012-04" db="EMBL/GenBank/DDBJ databases">
        <title>The Genome Sequence of Saprolegnia declina VS20.</title>
        <authorList>
            <consortium name="The Broad Institute Genome Sequencing Platform"/>
            <person name="Russ C."/>
            <person name="Nusbaum C."/>
            <person name="Tyler B."/>
            <person name="van West P."/>
            <person name="Dieguez-Uribeondo J."/>
            <person name="de Bruijn I."/>
            <person name="Tripathy S."/>
            <person name="Jiang R."/>
            <person name="Young S.K."/>
            <person name="Zeng Q."/>
            <person name="Gargeya S."/>
            <person name="Fitzgerald M."/>
            <person name="Haas B."/>
            <person name="Abouelleil A."/>
            <person name="Alvarado L."/>
            <person name="Arachchi H.M."/>
            <person name="Berlin A."/>
            <person name="Chapman S.B."/>
            <person name="Goldberg J."/>
            <person name="Griggs A."/>
            <person name="Gujja S."/>
            <person name="Hansen M."/>
            <person name="Howarth C."/>
            <person name="Imamovic A."/>
            <person name="Larimer J."/>
            <person name="McCowen C."/>
            <person name="Montmayeur A."/>
            <person name="Murphy C."/>
            <person name="Neiman D."/>
            <person name="Pearson M."/>
            <person name="Priest M."/>
            <person name="Roberts A."/>
            <person name="Saif S."/>
            <person name="Shea T."/>
            <person name="Sisk P."/>
            <person name="Sykes S."/>
            <person name="Wortman J."/>
            <person name="Nusbaum C."/>
            <person name="Birren B."/>
        </authorList>
    </citation>
    <scope>NUCLEOTIDE SEQUENCE [LARGE SCALE GENOMIC DNA]</scope>
    <source>
        <strain evidence="6 7">VS20</strain>
    </source>
</reference>
<dbReference type="Gene3D" id="3.30.530.20">
    <property type="match status" value="1"/>
</dbReference>
<dbReference type="CDD" id="cd14686">
    <property type="entry name" value="bZIP"/>
    <property type="match status" value="1"/>
</dbReference>
<feature type="region of interest" description="Disordered" evidence="5">
    <location>
        <begin position="82"/>
        <end position="172"/>
    </location>
</feature>
<feature type="compositionally biased region" description="Basic and acidic residues" evidence="5">
    <location>
        <begin position="147"/>
        <end position="158"/>
    </location>
</feature>
<feature type="compositionally biased region" description="Basic residues" evidence="5">
    <location>
        <begin position="107"/>
        <end position="119"/>
    </location>
</feature>
<feature type="compositionally biased region" description="Low complexity" evidence="5">
    <location>
        <begin position="128"/>
        <end position="144"/>
    </location>
</feature>
<dbReference type="PANTHER" id="PTHR45764">
    <property type="entry name" value="BZIP TRANSCRIPTION FACTOR 44"/>
    <property type="match status" value="1"/>
</dbReference>
<dbReference type="AlphaFoldDB" id="T0PWY9"/>
<keyword evidence="7" id="KW-1185">Reference proteome</keyword>
<dbReference type="SUPFAM" id="SSF55961">
    <property type="entry name" value="Bet v1-like"/>
    <property type="match status" value="1"/>
</dbReference>
<feature type="region of interest" description="Disordered" evidence="5">
    <location>
        <begin position="1"/>
        <end position="39"/>
    </location>
</feature>
<evidence type="ECO:0000256" key="1">
    <source>
        <dbReference type="ARBA" id="ARBA00023015"/>
    </source>
</evidence>
<dbReference type="VEuPathDB" id="FungiDB:SDRG_12294"/>
<evidence type="ECO:0000256" key="5">
    <source>
        <dbReference type="SAM" id="MobiDB-lite"/>
    </source>
</evidence>
<organism evidence="6 7">
    <name type="scientific">Saprolegnia diclina (strain VS20)</name>
    <dbReference type="NCBI Taxonomy" id="1156394"/>
    <lineage>
        <taxon>Eukaryota</taxon>
        <taxon>Sar</taxon>
        <taxon>Stramenopiles</taxon>
        <taxon>Oomycota</taxon>
        <taxon>Saprolegniomycetes</taxon>
        <taxon>Saprolegniales</taxon>
        <taxon>Saprolegniaceae</taxon>
        <taxon>Saprolegnia</taxon>
    </lineage>
</organism>
<dbReference type="EMBL" id="JH767179">
    <property type="protein sequence ID" value="EQC30014.1"/>
    <property type="molecule type" value="Genomic_DNA"/>
</dbReference>
<dbReference type="Proteomes" id="UP000030762">
    <property type="component" value="Unassembled WGS sequence"/>
</dbReference>
<feature type="compositionally biased region" description="Polar residues" evidence="5">
    <location>
        <begin position="89"/>
        <end position="98"/>
    </location>
</feature>
<dbReference type="OrthoDB" id="76219at2759"/>
<evidence type="ECO:0000313" key="7">
    <source>
        <dbReference type="Proteomes" id="UP000030762"/>
    </source>
</evidence>
<feature type="compositionally biased region" description="Gly residues" evidence="5">
    <location>
        <begin position="25"/>
        <end position="37"/>
    </location>
</feature>
<dbReference type="RefSeq" id="XP_008616581.1">
    <property type="nucleotide sequence ID" value="XM_008618359.1"/>
</dbReference>